<keyword evidence="8" id="KW-0675">Receptor</keyword>
<keyword evidence="2" id="KW-1003">Cell membrane</keyword>
<feature type="transmembrane region" description="Helical" evidence="10">
    <location>
        <begin position="340"/>
        <end position="361"/>
    </location>
</feature>
<dbReference type="GO" id="GO:0005886">
    <property type="term" value="C:plasma membrane"/>
    <property type="evidence" value="ECO:0007669"/>
    <property type="project" value="UniProtKB-SubCell"/>
</dbReference>
<feature type="transmembrane region" description="Helical" evidence="10">
    <location>
        <begin position="425"/>
        <end position="451"/>
    </location>
</feature>
<evidence type="ECO:0000256" key="3">
    <source>
        <dbReference type="ARBA" id="ARBA00022606"/>
    </source>
</evidence>
<sequence>MESIYKFFGGPLNPKKPAESFFLQLWFLKRLGLWAPDTDNKLIQKLYTAWSYFYRFFFLFTYTTTQIMFFKDAENMTDVAEGFFLLLTQISLTYKVEMFYRNRHRIKACEKLLRSTLFCPKNDEEDAVIKESMILTFVLGMAFLVPALMTCSSWGLSSLLAKEIYLPIAAWYPFSHNNSFVFALVWIYQIYGIYMSACYNASTDTFASSMISHANGQVQRLGIQLKKIGYSNEDETIKKNVKALKNKSAIISDDDERMIEINKQISALKRKHGENYGEVIRCIIYHEEILKSSKDIVLSAGIIFEVHLSLPVFMGLWLLKRLGLWAPETENQLIQTLYTLWSYFYRGFFLWIYTLTQIMFFKDVEDMTDVAEGFFLLLTQIALIYKVEMFYRNRHRIKACEKLLRSTLFRPKDDEEDAVIKESMILTFTFGMAFLVPALITIASWAIMPFLDEEMHLPIVAWYPFSIERPIIFVMTYFYQIYGIVMSASFNVSTDTFASSMISHANGQVQRLGIQLKKIGYDNGESIKKDLKILKNQSAIFVDDDKRMNEMNKQISALKRKHGENYGEVIQCIIYHEEILKFCAEIKDIFKGPIFAQMVASTVIICMTCFLLVNQIDHIGAASSSVSYLLTMVTQILLFCWIGNEVIYSSYRLTEQAYFSNFQSFDRNTAKALLILMQRSSKDIVLSAGAIFEVHLSLPTFMGIMKSSYSYFAVLNSMQNK</sequence>
<dbReference type="AlphaFoldDB" id="A0A9N9RUP2"/>
<keyword evidence="5" id="KW-0552">Olfaction</keyword>
<dbReference type="OrthoDB" id="7788556at2759"/>
<evidence type="ECO:0000256" key="7">
    <source>
        <dbReference type="ARBA" id="ARBA00023136"/>
    </source>
</evidence>
<keyword evidence="4 10" id="KW-0812">Transmembrane</keyword>
<feature type="transmembrane region" description="Helical" evidence="10">
    <location>
        <begin position="134"/>
        <end position="156"/>
    </location>
</feature>
<keyword evidence="9" id="KW-0807">Transducer</keyword>
<evidence type="ECO:0000313" key="12">
    <source>
        <dbReference type="Proteomes" id="UP001153620"/>
    </source>
</evidence>
<dbReference type="GO" id="GO:0004984">
    <property type="term" value="F:olfactory receptor activity"/>
    <property type="evidence" value="ECO:0007669"/>
    <property type="project" value="InterPro"/>
</dbReference>
<evidence type="ECO:0000313" key="11">
    <source>
        <dbReference type="EMBL" id="CAG9803680.1"/>
    </source>
</evidence>
<gene>
    <name evidence="11" type="ORF">CHIRRI_LOCUS6576</name>
</gene>
<accession>A0A9N9RUP2</accession>
<feature type="transmembrane region" description="Helical" evidence="10">
    <location>
        <begin position="296"/>
        <end position="319"/>
    </location>
</feature>
<dbReference type="PANTHER" id="PTHR21137">
    <property type="entry name" value="ODORANT RECEPTOR"/>
    <property type="match status" value="1"/>
</dbReference>
<feature type="transmembrane region" description="Helical" evidence="10">
    <location>
        <begin position="594"/>
        <end position="613"/>
    </location>
</feature>
<feature type="transmembrane region" description="Helical" evidence="10">
    <location>
        <begin position="471"/>
        <end position="492"/>
    </location>
</feature>
<feature type="transmembrane region" description="Helical" evidence="10">
    <location>
        <begin position="52"/>
        <end position="70"/>
    </location>
</feature>
<dbReference type="GO" id="GO:0005549">
    <property type="term" value="F:odorant binding"/>
    <property type="evidence" value="ECO:0007669"/>
    <property type="project" value="InterPro"/>
</dbReference>
<evidence type="ECO:0000256" key="5">
    <source>
        <dbReference type="ARBA" id="ARBA00022725"/>
    </source>
</evidence>
<evidence type="ECO:0008006" key="13">
    <source>
        <dbReference type="Google" id="ProtNLM"/>
    </source>
</evidence>
<dbReference type="GO" id="GO:0007165">
    <property type="term" value="P:signal transduction"/>
    <property type="evidence" value="ECO:0007669"/>
    <property type="project" value="UniProtKB-KW"/>
</dbReference>
<dbReference type="Proteomes" id="UP001153620">
    <property type="component" value="Chromosome 2"/>
</dbReference>
<protein>
    <recommendedName>
        <fullName evidence="13">Odorant receptor</fullName>
    </recommendedName>
</protein>
<evidence type="ECO:0000256" key="1">
    <source>
        <dbReference type="ARBA" id="ARBA00004651"/>
    </source>
</evidence>
<evidence type="ECO:0000256" key="10">
    <source>
        <dbReference type="SAM" id="Phobius"/>
    </source>
</evidence>
<dbReference type="InterPro" id="IPR004117">
    <property type="entry name" value="7tm6_olfct_rcpt"/>
</dbReference>
<keyword evidence="7 10" id="KW-0472">Membrane</keyword>
<dbReference type="PANTHER" id="PTHR21137:SF35">
    <property type="entry name" value="ODORANT RECEPTOR 19A-RELATED"/>
    <property type="match status" value="1"/>
</dbReference>
<evidence type="ECO:0000256" key="4">
    <source>
        <dbReference type="ARBA" id="ARBA00022692"/>
    </source>
</evidence>
<dbReference type="Pfam" id="PF02949">
    <property type="entry name" value="7tm_6"/>
    <property type="match status" value="2"/>
</dbReference>
<dbReference type="EMBL" id="OU895878">
    <property type="protein sequence ID" value="CAG9803680.1"/>
    <property type="molecule type" value="Genomic_DNA"/>
</dbReference>
<organism evidence="11 12">
    <name type="scientific">Chironomus riparius</name>
    <dbReference type="NCBI Taxonomy" id="315576"/>
    <lineage>
        <taxon>Eukaryota</taxon>
        <taxon>Metazoa</taxon>
        <taxon>Ecdysozoa</taxon>
        <taxon>Arthropoda</taxon>
        <taxon>Hexapoda</taxon>
        <taxon>Insecta</taxon>
        <taxon>Pterygota</taxon>
        <taxon>Neoptera</taxon>
        <taxon>Endopterygota</taxon>
        <taxon>Diptera</taxon>
        <taxon>Nematocera</taxon>
        <taxon>Chironomoidea</taxon>
        <taxon>Chironomidae</taxon>
        <taxon>Chironominae</taxon>
        <taxon>Chironomus</taxon>
    </lineage>
</organism>
<feature type="transmembrane region" description="Helical" evidence="10">
    <location>
        <begin position="619"/>
        <end position="642"/>
    </location>
</feature>
<reference evidence="11" key="2">
    <citation type="submission" date="2022-10" db="EMBL/GenBank/DDBJ databases">
        <authorList>
            <consortium name="ENA_rothamsted_submissions"/>
            <consortium name="culmorum"/>
            <person name="King R."/>
        </authorList>
    </citation>
    <scope>NUCLEOTIDE SEQUENCE</scope>
</reference>
<feature type="transmembrane region" description="Helical" evidence="10">
    <location>
        <begin position="82"/>
        <end position="100"/>
    </location>
</feature>
<name>A0A9N9RUP2_9DIPT</name>
<evidence type="ECO:0000256" key="2">
    <source>
        <dbReference type="ARBA" id="ARBA00022475"/>
    </source>
</evidence>
<keyword evidence="12" id="KW-1185">Reference proteome</keyword>
<evidence type="ECO:0000256" key="8">
    <source>
        <dbReference type="ARBA" id="ARBA00023170"/>
    </source>
</evidence>
<reference evidence="11" key="1">
    <citation type="submission" date="2022-01" db="EMBL/GenBank/DDBJ databases">
        <authorList>
            <person name="King R."/>
        </authorList>
    </citation>
    <scope>NUCLEOTIDE SEQUENCE</scope>
</reference>
<keyword evidence="6 10" id="KW-1133">Transmembrane helix</keyword>
<evidence type="ECO:0000256" key="9">
    <source>
        <dbReference type="ARBA" id="ARBA00023224"/>
    </source>
</evidence>
<comment type="subcellular location">
    <subcellularLocation>
        <location evidence="1">Cell membrane</location>
        <topology evidence="1">Multi-pass membrane protein</topology>
    </subcellularLocation>
</comment>
<keyword evidence="3" id="KW-0716">Sensory transduction</keyword>
<evidence type="ECO:0000256" key="6">
    <source>
        <dbReference type="ARBA" id="ARBA00022989"/>
    </source>
</evidence>
<proteinExistence type="predicted"/>